<dbReference type="GO" id="GO:0003676">
    <property type="term" value="F:nucleic acid binding"/>
    <property type="evidence" value="ECO:0007669"/>
    <property type="project" value="InterPro"/>
</dbReference>
<dbReference type="OrthoDB" id="8026949at2759"/>
<name>A0A9P4TXD6_9PEZI</name>
<reference evidence="4" key="1">
    <citation type="journal article" date="2020" name="Stud. Mycol.">
        <title>101 Dothideomycetes genomes: a test case for predicting lifestyles and emergence of pathogens.</title>
        <authorList>
            <person name="Haridas S."/>
            <person name="Albert R."/>
            <person name="Binder M."/>
            <person name="Bloem J."/>
            <person name="Labutti K."/>
            <person name="Salamov A."/>
            <person name="Andreopoulos B."/>
            <person name="Baker S."/>
            <person name="Barry K."/>
            <person name="Bills G."/>
            <person name="Bluhm B."/>
            <person name="Cannon C."/>
            <person name="Castanera R."/>
            <person name="Culley D."/>
            <person name="Daum C."/>
            <person name="Ezra D."/>
            <person name="Gonzalez J."/>
            <person name="Henrissat B."/>
            <person name="Kuo A."/>
            <person name="Liang C."/>
            <person name="Lipzen A."/>
            <person name="Lutzoni F."/>
            <person name="Magnuson J."/>
            <person name="Mondo S."/>
            <person name="Nolan M."/>
            <person name="Ohm R."/>
            <person name="Pangilinan J."/>
            <person name="Park H.-J."/>
            <person name="Ramirez L."/>
            <person name="Alfaro M."/>
            <person name="Sun H."/>
            <person name="Tritt A."/>
            <person name="Yoshinaga Y."/>
            <person name="Zwiers L.-H."/>
            <person name="Turgeon B."/>
            <person name="Goodwin S."/>
            <person name="Spatafora J."/>
            <person name="Crous P."/>
            <person name="Grigoriev I."/>
        </authorList>
    </citation>
    <scope>NUCLEOTIDE SEQUENCE</scope>
    <source>
        <strain evidence="4">CBS 130266</strain>
    </source>
</reference>
<feature type="domain" description="CCHC-type" evidence="3">
    <location>
        <begin position="19"/>
        <end position="34"/>
    </location>
</feature>
<evidence type="ECO:0000256" key="2">
    <source>
        <dbReference type="SAM" id="MobiDB-lite"/>
    </source>
</evidence>
<dbReference type="Gene3D" id="4.10.60.10">
    <property type="entry name" value="Zinc finger, CCHC-type"/>
    <property type="match status" value="1"/>
</dbReference>
<feature type="compositionally biased region" description="Gly residues" evidence="2">
    <location>
        <begin position="73"/>
        <end position="89"/>
    </location>
</feature>
<keyword evidence="1" id="KW-0863">Zinc-finger</keyword>
<comment type="caution">
    <text evidence="4">The sequence shown here is derived from an EMBL/GenBank/DDBJ whole genome shotgun (WGS) entry which is preliminary data.</text>
</comment>
<keyword evidence="1" id="KW-0862">Zinc</keyword>
<dbReference type="PROSITE" id="PS50158">
    <property type="entry name" value="ZF_CCHC"/>
    <property type="match status" value="1"/>
</dbReference>
<keyword evidence="1" id="KW-0479">Metal-binding</keyword>
<accession>A0A9P4TXD6</accession>
<dbReference type="EMBL" id="MU007040">
    <property type="protein sequence ID" value="KAF2430234.1"/>
    <property type="molecule type" value="Genomic_DNA"/>
</dbReference>
<evidence type="ECO:0000259" key="3">
    <source>
        <dbReference type="PROSITE" id="PS50158"/>
    </source>
</evidence>
<dbReference type="GO" id="GO:0008270">
    <property type="term" value="F:zinc ion binding"/>
    <property type="evidence" value="ECO:0007669"/>
    <property type="project" value="UniProtKB-KW"/>
</dbReference>
<evidence type="ECO:0000256" key="1">
    <source>
        <dbReference type="PROSITE-ProRule" id="PRU00047"/>
    </source>
</evidence>
<evidence type="ECO:0000313" key="4">
    <source>
        <dbReference type="EMBL" id="KAF2430234.1"/>
    </source>
</evidence>
<gene>
    <name evidence="4" type="ORF">EJ08DRAFT_649798</name>
</gene>
<protein>
    <recommendedName>
        <fullName evidence="3">CCHC-type domain-containing protein</fullName>
    </recommendedName>
</protein>
<evidence type="ECO:0000313" key="5">
    <source>
        <dbReference type="Proteomes" id="UP000800235"/>
    </source>
</evidence>
<feature type="compositionally biased region" description="Gly residues" evidence="2">
    <location>
        <begin position="39"/>
        <end position="53"/>
    </location>
</feature>
<keyword evidence="5" id="KW-1185">Reference proteome</keyword>
<dbReference type="SUPFAM" id="SSF57756">
    <property type="entry name" value="Retrovirus zinc finger-like domains"/>
    <property type="match status" value="1"/>
</dbReference>
<dbReference type="Pfam" id="PF00098">
    <property type="entry name" value="zf-CCHC"/>
    <property type="match status" value="1"/>
</dbReference>
<sequence>MGHFSKGCPKPRDYSKVQCKNCGEMGHTVVRCKKPADAGGEGGDGGFGDGGGAAIPATSGGWGNDDATPAPSAGGGDWGTGGILASGGW</sequence>
<dbReference type="InterPro" id="IPR036875">
    <property type="entry name" value="Znf_CCHC_sf"/>
</dbReference>
<organism evidence="4 5">
    <name type="scientific">Tothia fuscella</name>
    <dbReference type="NCBI Taxonomy" id="1048955"/>
    <lineage>
        <taxon>Eukaryota</taxon>
        <taxon>Fungi</taxon>
        <taxon>Dikarya</taxon>
        <taxon>Ascomycota</taxon>
        <taxon>Pezizomycotina</taxon>
        <taxon>Dothideomycetes</taxon>
        <taxon>Pleosporomycetidae</taxon>
        <taxon>Venturiales</taxon>
        <taxon>Cylindrosympodiaceae</taxon>
        <taxon>Tothia</taxon>
    </lineage>
</organism>
<feature type="region of interest" description="Disordered" evidence="2">
    <location>
        <begin position="35"/>
        <end position="89"/>
    </location>
</feature>
<dbReference type="InterPro" id="IPR001878">
    <property type="entry name" value="Znf_CCHC"/>
</dbReference>
<dbReference type="Proteomes" id="UP000800235">
    <property type="component" value="Unassembled WGS sequence"/>
</dbReference>
<proteinExistence type="predicted"/>
<dbReference type="AlphaFoldDB" id="A0A9P4TXD6"/>